<dbReference type="GO" id="GO:0003824">
    <property type="term" value="F:catalytic activity"/>
    <property type="evidence" value="ECO:0007669"/>
    <property type="project" value="InterPro"/>
</dbReference>
<dbReference type="KEGG" id="amic:Ami3637_00625"/>
<feature type="active site" description="Tele-AMP-histidine intermediate" evidence="1">
    <location>
        <position position="99"/>
    </location>
</feature>
<gene>
    <name evidence="5" type="ORF">Ami3637_00625</name>
</gene>
<dbReference type="RefSeq" id="WP_162360864.1">
    <property type="nucleotide sequence ID" value="NZ_CP047591.1"/>
</dbReference>
<dbReference type="InterPro" id="IPR011146">
    <property type="entry name" value="HIT-like"/>
</dbReference>
<dbReference type="InterPro" id="IPR036265">
    <property type="entry name" value="HIT-like_sf"/>
</dbReference>
<dbReference type="InterPro" id="IPR001310">
    <property type="entry name" value="Histidine_triad_HIT"/>
</dbReference>
<dbReference type="PROSITE" id="PS00892">
    <property type="entry name" value="HIT_1"/>
    <property type="match status" value="1"/>
</dbReference>
<organism evidence="5 6">
    <name type="scientific">Aminipila terrae</name>
    <dbReference type="NCBI Taxonomy" id="2697030"/>
    <lineage>
        <taxon>Bacteria</taxon>
        <taxon>Bacillati</taxon>
        <taxon>Bacillota</taxon>
        <taxon>Clostridia</taxon>
        <taxon>Peptostreptococcales</taxon>
        <taxon>Anaerovoracaceae</taxon>
        <taxon>Aminipila</taxon>
    </lineage>
</organism>
<evidence type="ECO:0000259" key="4">
    <source>
        <dbReference type="PROSITE" id="PS51084"/>
    </source>
</evidence>
<dbReference type="PROSITE" id="PS51084">
    <property type="entry name" value="HIT_2"/>
    <property type="match status" value="1"/>
</dbReference>
<dbReference type="SUPFAM" id="SSF54197">
    <property type="entry name" value="HIT-like"/>
    <property type="match status" value="1"/>
</dbReference>
<dbReference type="InterPro" id="IPR019808">
    <property type="entry name" value="Histidine_triad_CS"/>
</dbReference>
<dbReference type="Gene3D" id="3.30.428.10">
    <property type="entry name" value="HIT-like"/>
    <property type="match status" value="1"/>
</dbReference>
<keyword evidence="6" id="KW-1185">Reference proteome</keyword>
<dbReference type="PANTHER" id="PTHR23089">
    <property type="entry name" value="HISTIDINE TRIAD HIT PROTEIN"/>
    <property type="match status" value="1"/>
</dbReference>
<evidence type="ECO:0000256" key="1">
    <source>
        <dbReference type="PIRSR" id="PIRSR601310-1"/>
    </source>
</evidence>
<proteinExistence type="predicted"/>
<dbReference type="PRINTS" id="PR00332">
    <property type="entry name" value="HISTRIAD"/>
</dbReference>
<evidence type="ECO:0000256" key="2">
    <source>
        <dbReference type="PIRSR" id="PIRSR601310-3"/>
    </source>
</evidence>
<evidence type="ECO:0000313" key="5">
    <source>
        <dbReference type="EMBL" id="QHI71088.1"/>
    </source>
</evidence>
<dbReference type="EMBL" id="CP047591">
    <property type="protein sequence ID" value="QHI71088.1"/>
    <property type="molecule type" value="Genomic_DNA"/>
</dbReference>
<accession>A0A6P1MGE8</accession>
<feature type="domain" description="HIT" evidence="4">
    <location>
        <begin position="5"/>
        <end position="113"/>
    </location>
</feature>
<evidence type="ECO:0000313" key="6">
    <source>
        <dbReference type="Proteomes" id="UP000463883"/>
    </source>
</evidence>
<protein>
    <submittedName>
        <fullName evidence="5">HIT domain-containing protein</fullName>
    </submittedName>
</protein>
<dbReference type="Proteomes" id="UP000463883">
    <property type="component" value="Chromosome"/>
</dbReference>
<dbReference type="CDD" id="cd01276">
    <property type="entry name" value="PKCI_related"/>
    <property type="match status" value="1"/>
</dbReference>
<name>A0A6P1MGE8_9FIRM</name>
<dbReference type="Pfam" id="PF11969">
    <property type="entry name" value="DcpS_C"/>
    <property type="match status" value="1"/>
</dbReference>
<feature type="short sequence motif" description="Histidine triad motif" evidence="2 3">
    <location>
        <begin position="97"/>
        <end position="101"/>
    </location>
</feature>
<reference evidence="5 6" key="1">
    <citation type="submission" date="2020-01" db="EMBL/GenBank/DDBJ databases">
        <title>Genomic analysis of Aminipila sp. CBA3637.</title>
        <authorList>
            <person name="Kim Y.B."/>
            <person name="Roh S.W."/>
        </authorList>
    </citation>
    <scope>NUCLEOTIDE SEQUENCE [LARGE SCALE GENOMIC DNA]</scope>
    <source>
        <strain evidence="5 6">CBA3637</strain>
    </source>
</reference>
<evidence type="ECO:0000256" key="3">
    <source>
        <dbReference type="PROSITE-ProRule" id="PRU00464"/>
    </source>
</evidence>
<sequence length="113" mass="12851">MAECIFCMIANKEIPSKIVYEDDKIVCFHDLEPQAPVHVLIIPKKHIPSLDNVSEEDQALLGHIMFKVKDIACELGLENGYRLVNNCGEDGFQTVKHLHFHLLGKRKMTWPPG</sequence>
<dbReference type="AlphaFoldDB" id="A0A6P1MGE8"/>